<protein>
    <submittedName>
        <fullName evidence="1">Uncharacterized protein</fullName>
    </submittedName>
</protein>
<reference evidence="2" key="2">
    <citation type="submission" date="2013-12" db="EMBL/GenBank/DDBJ databases">
        <authorList>
            <person name="Yu Y."/>
            <person name="Lee S."/>
            <person name="de Baynast K."/>
            <person name="Wissotski M."/>
            <person name="Liu L."/>
            <person name="Talag J."/>
            <person name="Goicoechea J."/>
            <person name="Angelova A."/>
            <person name="Jetty R."/>
            <person name="Kudrna D."/>
            <person name="Golser W."/>
            <person name="Rivera L."/>
            <person name="Zhang J."/>
            <person name="Wing R."/>
        </authorList>
    </citation>
    <scope>NUCLEOTIDE SEQUENCE</scope>
</reference>
<dbReference type="HOGENOM" id="CLU_2458043_0_0_1"/>
<proteinExistence type="predicted"/>
<evidence type="ECO:0000313" key="1">
    <source>
        <dbReference type="EnsemblPlants" id="LPERR12G12810.1"/>
    </source>
</evidence>
<organism evidence="1 2">
    <name type="scientific">Leersia perrieri</name>
    <dbReference type="NCBI Taxonomy" id="77586"/>
    <lineage>
        <taxon>Eukaryota</taxon>
        <taxon>Viridiplantae</taxon>
        <taxon>Streptophyta</taxon>
        <taxon>Embryophyta</taxon>
        <taxon>Tracheophyta</taxon>
        <taxon>Spermatophyta</taxon>
        <taxon>Magnoliopsida</taxon>
        <taxon>Liliopsida</taxon>
        <taxon>Poales</taxon>
        <taxon>Poaceae</taxon>
        <taxon>BOP clade</taxon>
        <taxon>Oryzoideae</taxon>
        <taxon>Oryzeae</taxon>
        <taxon>Oryzinae</taxon>
        <taxon>Leersia</taxon>
    </lineage>
</organism>
<dbReference type="Proteomes" id="UP000032180">
    <property type="component" value="Chromosome 12"/>
</dbReference>
<dbReference type="Gramene" id="LPERR12G12810.1">
    <property type="protein sequence ID" value="LPERR12G12810.1"/>
    <property type="gene ID" value="LPERR12G12810"/>
</dbReference>
<dbReference type="EnsemblPlants" id="LPERR12G12810.1">
    <property type="protein sequence ID" value="LPERR12G12810.1"/>
    <property type="gene ID" value="LPERR12G12810"/>
</dbReference>
<keyword evidence="2" id="KW-1185">Reference proteome</keyword>
<accession>A0A0D9Y0A8</accession>
<reference evidence="1" key="3">
    <citation type="submission" date="2015-04" db="UniProtKB">
        <authorList>
            <consortium name="EnsemblPlants"/>
        </authorList>
    </citation>
    <scope>IDENTIFICATION</scope>
</reference>
<reference evidence="1 2" key="1">
    <citation type="submission" date="2012-08" db="EMBL/GenBank/DDBJ databases">
        <title>Oryza genome evolution.</title>
        <authorList>
            <person name="Wing R.A."/>
        </authorList>
    </citation>
    <scope>NUCLEOTIDE SEQUENCE</scope>
</reference>
<sequence>MGLLNVIIETDSSEVRRVVVEKGRDRSIYATQIKELKQKLRLGDSTLPLPLTGGGGGGFAWRPVAENSRRIQLLNAEKATAEGTTPQRM</sequence>
<dbReference type="AlphaFoldDB" id="A0A0D9Y0A8"/>
<evidence type="ECO:0000313" key="2">
    <source>
        <dbReference type="Proteomes" id="UP000032180"/>
    </source>
</evidence>
<name>A0A0D9Y0A8_9ORYZ</name>